<accession>A0A0E0BU32</accession>
<evidence type="ECO:0000313" key="6">
    <source>
        <dbReference type="EnsemblPlants" id="OGLUM12G17370.1"/>
    </source>
</evidence>
<dbReference type="InterPro" id="IPR002213">
    <property type="entry name" value="UDP_glucos_trans"/>
</dbReference>
<dbReference type="PROSITE" id="PS00375">
    <property type="entry name" value="UDPGT"/>
    <property type="match status" value="1"/>
</dbReference>
<evidence type="ECO:0000256" key="2">
    <source>
        <dbReference type="ARBA" id="ARBA00022676"/>
    </source>
</evidence>
<dbReference type="InterPro" id="IPR035595">
    <property type="entry name" value="UDP_glycos_trans_CS"/>
</dbReference>
<dbReference type="Gene3D" id="3.40.50.2000">
    <property type="entry name" value="Glycogen Phosphorylase B"/>
    <property type="match status" value="2"/>
</dbReference>
<dbReference type="CDD" id="cd03784">
    <property type="entry name" value="GT1_Gtf-like"/>
    <property type="match status" value="1"/>
</dbReference>
<dbReference type="EnsemblPlants" id="OGLUM12G17370.1">
    <property type="protein sequence ID" value="OGLUM12G17370.1"/>
    <property type="gene ID" value="OGLUM12G17370"/>
</dbReference>
<evidence type="ECO:0000256" key="4">
    <source>
        <dbReference type="RuleBase" id="RU003718"/>
    </source>
</evidence>
<organism evidence="6">
    <name type="scientific">Oryza glumipatula</name>
    <dbReference type="NCBI Taxonomy" id="40148"/>
    <lineage>
        <taxon>Eukaryota</taxon>
        <taxon>Viridiplantae</taxon>
        <taxon>Streptophyta</taxon>
        <taxon>Embryophyta</taxon>
        <taxon>Tracheophyta</taxon>
        <taxon>Spermatophyta</taxon>
        <taxon>Magnoliopsida</taxon>
        <taxon>Liliopsida</taxon>
        <taxon>Poales</taxon>
        <taxon>Poaceae</taxon>
        <taxon>BOP clade</taxon>
        <taxon>Oryzoideae</taxon>
        <taxon>Oryzeae</taxon>
        <taxon>Oryzinae</taxon>
        <taxon>Oryza</taxon>
    </lineage>
</organism>
<comment type="similarity">
    <text evidence="1 4">Belongs to the UDP-glycosyltransferase family.</text>
</comment>
<proteinExistence type="inferred from homology"/>
<dbReference type="STRING" id="40148.A0A0E0BU32"/>
<dbReference type="AlphaFoldDB" id="A0A0E0BU32"/>
<reference evidence="6" key="2">
    <citation type="submission" date="2018-05" db="EMBL/GenBank/DDBJ databases">
        <title>OgluRS3 (Oryza glumaepatula Reference Sequence Version 3).</title>
        <authorList>
            <person name="Zhang J."/>
            <person name="Kudrna D."/>
            <person name="Lee S."/>
            <person name="Talag J."/>
            <person name="Welchert J."/>
            <person name="Wing R.A."/>
        </authorList>
    </citation>
    <scope>NUCLEOTIDE SEQUENCE [LARGE SCALE GENOMIC DNA]</scope>
</reference>
<dbReference type="HOGENOM" id="CLU_001724_2_3_1"/>
<protein>
    <recommendedName>
        <fullName evidence="5">Glycosyltransferase</fullName>
        <ecNumber evidence="5">2.4.1.-</ecNumber>
    </recommendedName>
</protein>
<dbReference type="eggNOG" id="KOG1192">
    <property type="taxonomic scope" value="Eukaryota"/>
</dbReference>
<dbReference type="PANTHER" id="PTHR48049:SF158">
    <property type="entry name" value="OS06G0216100 PROTEIN"/>
    <property type="match status" value="1"/>
</dbReference>
<reference evidence="6" key="1">
    <citation type="submission" date="2015-04" db="UniProtKB">
        <authorList>
            <consortium name="EnsemblPlants"/>
        </authorList>
    </citation>
    <scope>IDENTIFICATION</scope>
</reference>
<evidence type="ECO:0000256" key="5">
    <source>
        <dbReference type="RuleBase" id="RU362057"/>
    </source>
</evidence>
<dbReference type="PANTHER" id="PTHR48049">
    <property type="entry name" value="GLYCOSYLTRANSFERASE"/>
    <property type="match status" value="1"/>
</dbReference>
<dbReference type="Pfam" id="PF00201">
    <property type="entry name" value="UDPGT"/>
    <property type="match status" value="1"/>
</dbReference>
<evidence type="ECO:0000256" key="3">
    <source>
        <dbReference type="ARBA" id="ARBA00022679"/>
    </source>
</evidence>
<dbReference type="InterPro" id="IPR050481">
    <property type="entry name" value="UDP-glycosyltransf_plant"/>
</dbReference>
<evidence type="ECO:0000313" key="7">
    <source>
        <dbReference type="Proteomes" id="UP000026961"/>
    </source>
</evidence>
<sequence>MDADGSPPPPPPLRVVIFPWLAFGHLLPYLELAERMAARGHHVSFVSTPRNIARLPAPVTTSAVELVALPLPRVDGLADGAESTNDIPDDAQGLLMEAFDGLAAPFADFLAAACADDGGGGRRPDWVIADSFHHWAAPAAARHGVPCVALLPSAAVMAAWVVPPPATSSSSSPAAAMPSYEWEKLKARFLAAATSHGSSSPASSGGMSLATRCSLTLERCTLAAMRSCVEWEPEPFRAVAAGLGKPLVPLGLLPPSPAGSRRRRAVAGEEDDDSTNPLLRWLDAQPPSSVLYVALGSEVPLRVDQVHELALGLELAGARFLWALRKPRSSSAASAAAAAAAAILPPGFQERTASRGVVTMGWAPQIAILEHAAVGAFLTHCGRNSLVEGISAGNPLVMLPIAGDQGPNARLMEARKVGLQVARDGADGSFDRHGVAAAVRAAIVDEETRKVFVANALKLREVVADEELHERYIDEFIHQLRLSSPTYLASS</sequence>
<keyword evidence="3 4" id="KW-0808">Transferase</keyword>
<dbReference type="EC" id="2.4.1.-" evidence="5"/>
<keyword evidence="2 4" id="KW-0328">Glycosyltransferase</keyword>
<evidence type="ECO:0000256" key="1">
    <source>
        <dbReference type="ARBA" id="ARBA00009995"/>
    </source>
</evidence>
<dbReference type="FunFam" id="3.40.50.2000:FF:000037">
    <property type="entry name" value="Glycosyltransferase"/>
    <property type="match status" value="1"/>
</dbReference>
<dbReference type="FunFam" id="3.40.50.2000:FF:000088">
    <property type="entry name" value="Glycosyltransferase"/>
    <property type="match status" value="1"/>
</dbReference>
<name>A0A0E0BU32_9ORYZ</name>
<dbReference type="Proteomes" id="UP000026961">
    <property type="component" value="Chromosome 12"/>
</dbReference>
<dbReference type="Gramene" id="OGLUM12G17370.1">
    <property type="protein sequence ID" value="OGLUM12G17370.1"/>
    <property type="gene ID" value="OGLUM12G17370"/>
</dbReference>
<dbReference type="GO" id="GO:0035251">
    <property type="term" value="F:UDP-glucosyltransferase activity"/>
    <property type="evidence" value="ECO:0007669"/>
    <property type="project" value="InterPro"/>
</dbReference>
<dbReference type="SUPFAM" id="SSF53756">
    <property type="entry name" value="UDP-Glycosyltransferase/glycogen phosphorylase"/>
    <property type="match status" value="1"/>
</dbReference>
<keyword evidence="7" id="KW-1185">Reference proteome</keyword>